<dbReference type="PANTHER" id="PTHR43707:SF1">
    <property type="entry name" value="HISTIDINE--TRNA LIGASE, MITOCHONDRIAL-RELATED"/>
    <property type="match status" value="1"/>
</dbReference>
<evidence type="ECO:0000256" key="4">
    <source>
        <dbReference type="PIRSR" id="PIRSR001549-1"/>
    </source>
</evidence>
<dbReference type="SUPFAM" id="SSF55681">
    <property type="entry name" value="Class II aaRS and biotin synthetases"/>
    <property type="match status" value="1"/>
</dbReference>
<dbReference type="PIRSF" id="PIRSF001549">
    <property type="entry name" value="His-tRNA_synth"/>
    <property type="match status" value="1"/>
</dbReference>
<feature type="binding site" evidence="4">
    <location>
        <begin position="310"/>
        <end position="311"/>
    </location>
    <ligand>
        <name>L-histidine</name>
        <dbReference type="ChEBI" id="CHEBI:57595"/>
    </ligand>
</feature>
<organism evidence="6 7">
    <name type="scientific">Aureimonas ureilytica</name>
    <dbReference type="NCBI Taxonomy" id="401562"/>
    <lineage>
        <taxon>Bacteria</taxon>
        <taxon>Pseudomonadati</taxon>
        <taxon>Pseudomonadota</taxon>
        <taxon>Alphaproteobacteria</taxon>
        <taxon>Hyphomicrobiales</taxon>
        <taxon>Aurantimonadaceae</taxon>
        <taxon>Aureimonas</taxon>
    </lineage>
</organism>
<feature type="binding site" evidence="4">
    <location>
        <position position="95"/>
    </location>
    <ligand>
        <name>L-histidine</name>
        <dbReference type="ChEBI" id="CHEBI:57595"/>
    </ligand>
</feature>
<dbReference type="NCBIfam" id="NF008951">
    <property type="entry name" value="PRK12295.1-4"/>
    <property type="match status" value="1"/>
</dbReference>
<dbReference type="Pfam" id="PF13393">
    <property type="entry name" value="tRNA-synt_His"/>
    <property type="match status" value="2"/>
</dbReference>
<dbReference type="Gene3D" id="3.30.930.10">
    <property type="entry name" value="Bira Bifunctional Protein, Domain 2"/>
    <property type="match status" value="1"/>
</dbReference>
<comment type="subunit">
    <text evidence="1">Homodimer.</text>
</comment>
<feature type="binding site" evidence="4">
    <location>
        <position position="91"/>
    </location>
    <ligand>
        <name>L-histidine</name>
        <dbReference type="ChEBI" id="CHEBI:57595"/>
    </ligand>
</feature>
<protein>
    <recommendedName>
        <fullName evidence="2">Histidine--tRNA ligase</fullName>
    </recommendedName>
</protein>
<evidence type="ECO:0000313" key="7">
    <source>
        <dbReference type="Proteomes" id="UP000078272"/>
    </source>
</evidence>
<dbReference type="InterPro" id="IPR045864">
    <property type="entry name" value="aa-tRNA-synth_II/BPL/LPL"/>
</dbReference>
<dbReference type="AlphaFoldDB" id="A0A175R8G8"/>
<feature type="binding site" evidence="4">
    <location>
        <begin position="52"/>
        <end position="54"/>
    </location>
    <ligand>
        <name>L-histidine</name>
        <dbReference type="ChEBI" id="CHEBI:57595"/>
    </ligand>
</feature>
<keyword evidence="3" id="KW-0028">Amino-acid biosynthesis</keyword>
<dbReference type="PATRIC" id="fig|401562.3.peg.1558"/>
<evidence type="ECO:0000256" key="3">
    <source>
        <dbReference type="ARBA" id="ARBA00023102"/>
    </source>
</evidence>
<dbReference type="GO" id="GO:0004821">
    <property type="term" value="F:histidine-tRNA ligase activity"/>
    <property type="evidence" value="ECO:0007669"/>
    <property type="project" value="TreeGrafter"/>
</dbReference>
<dbReference type="PANTHER" id="PTHR43707">
    <property type="entry name" value="HISTIDYL-TRNA SYNTHETASE"/>
    <property type="match status" value="1"/>
</dbReference>
<name>A0A175R8G8_9HYPH</name>
<proteinExistence type="predicted"/>
<dbReference type="EMBL" id="LDPZ01000020">
    <property type="protein sequence ID" value="KTQ95845.1"/>
    <property type="molecule type" value="Genomic_DNA"/>
</dbReference>
<feature type="domain" description="Aminoacyl-transfer RNA synthetases class-II family profile" evidence="5">
    <location>
        <begin position="1"/>
        <end position="358"/>
    </location>
</feature>
<dbReference type="InterPro" id="IPR041715">
    <property type="entry name" value="HisRS-like_core"/>
</dbReference>
<comment type="caution">
    <text evidence="6">The sequence shown here is derived from an EMBL/GenBank/DDBJ whole genome shotgun (WGS) entry which is preliminary data.</text>
</comment>
<feature type="binding site" evidence="4">
    <location>
        <position position="80"/>
    </location>
    <ligand>
        <name>L-histidine</name>
        <dbReference type="ChEBI" id="CHEBI:57595"/>
    </ligand>
</feature>
<dbReference type="InterPro" id="IPR006195">
    <property type="entry name" value="aa-tRNA-synth_II"/>
</dbReference>
<feature type="binding site" evidence="4">
    <location>
        <position position="306"/>
    </location>
    <ligand>
        <name>L-histidine</name>
        <dbReference type="ChEBI" id="CHEBI:57595"/>
    </ligand>
</feature>
<dbReference type="InterPro" id="IPR004516">
    <property type="entry name" value="HisRS/HisZ"/>
</dbReference>
<evidence type="ECO:0000313" key="6">
    <source>
        <dbReference type="EMBL" id="KTQ95845.1"/>
    </source>
</evidence>
<dbReference type="GO" id="GO:0000105">
    <property type="term" value="P:L-histidine biosynthetic process"/>
    <property type="evidence" value="ECO:0007669"/>
    <property type="project" value="UniProtKB-KW"/>
</dbReference>
<dbReference type="STRING" id="401562.NS365_17170"/>
<dbReference type="GO" id="GO:0006427">
    <property type="term" value="P:histidyl-tRNA aminoacylation"/>
    <property type="evidence" value="ECO:0007669"/>
    <property type="project" value="TreeGrafter"/>
</dbReference>
<accession>A0A175R8G8</accession>
<keyword evidence="6" id="KW-0328">Glycosyltransferase</keyword>
<gene>
    <name evidence="6" type="primary">hisZ</name>
    <name evidence="6" type="ORF">NS226_10415</name>
</gene>
<dbReference type="GO" id="GO:0005737">
    <property type="term" value="C:cytoplasm"/>
    <property type="evidence" value="ECO:0007669"/>
    <property type="project" value="InterPro"/>
</dbReference>
<evidence type="ECO:0000256" key="2">
    <source>
        <dbReference type="ARBA" id="ARBA00017399"/>
    </source>
</evidence>
<keyword evidence="3" id="KW-0368">Histidine biosynthesis</keyword>
<sequence>MARFFASVGASLVSTPLLQRAEPYLDTAGEDLRRRIFLTRGEGGETLCLRPDFTIPVCLAHIEGDEALPRRYAYNGLVFRQRRGEAAEFRQAGIENLGDTDRARADAATLAEALTALAACGLAEAERLSITIGDQGLFEAVLKALDLPVGWQRRLIRTFGQNDLLARALETLASDRSGEVENIAPDALALAREDRLAELEALVQARMDDAGLPPNRSRSPAEIAARLAEKVRLSDTRLRGAALERLRAFLSLDCAVSEASERLRALADEHGLDLAGALAFFDARAEALAAAGVDLSTLRYRAAFGRTLDYYTGFVFEIGAPGLGEPLAGGGRYDRLVSYLGARDPIPAVGFALYLDRLPKAQKEARP</sequence>
<dbReference type="GO" id="GO:0016757">
    <property type="term" value="F:glycosyltransferase activity"/>
    <property type="evidence" value="ECO:0007669"/>
    <property type="project" value="UniProtKB-KW"/>
</dbReference>
<evidence type="ECO:0000256" key="1">
    <source>
        <dbReference type="ARBA" id="ARBA00011738"/>
    </source>
</evidence>
<reference evidence="6 7" key="1">
    <citation type="journal article" date="2016" name="Front. Microbiol.">
        <title>Genomic Resource of Rice Seed Associated Bacteria.</title>
        <authorList>
            <person name="Midha S."/>
            <person name="Bansal K."/>
            <person name="Sharma S."/>
            <person name="Kumar N."/>
            <person name="Patil P.P."/>
            <person name="Chaudhry V."/>
            <person name="Patil P.B."/>
        </authorList>
    </citation>
    <scope>NUCLEOTIDE SEQUENCE [LARGE SCALE GENOMIC DNA]</scope>
    <source>
        <strain evidence="6 7">NS226</strain>
    </source>
</reference>
<dbReference type="Proteomes" id="UP000078272">
    <property type="component" value="Unassembled WGS sequence"/>
</dbReference>
<keyword evidence="6" id="KW-0808">Transferase</keyword>
<dbReference type="PROSITE" id="PS50862">
    <property type="entry name" value="AA_TRNA_LIGASE_II"/>
    <property type="match status" value="1"/>
</dbReference>
<evidence type="ECO:0000259" key="5">
    <source>
        <dbReference type="PROSITE" id="PS50862"/>
    </source>
</evidence>